<keyword evidence="3" id="KW-0539">Nucleus</keyword>
<reference evidence="6" key="2">
    <citation type="submission" date="2020-02" db="EMBL/GenBank/DDBJ databases">
        <authorList>
            <person name="Gilchrist C.L.M."/>
            <person name="Chooi Y.-H."/>
        </authorList>
    </citation>
    <scope>NUCLEOTIDE SEQUENCE</scope>
    <source>
        <strain evidence="6">MST-FP2251</strain>
    </source>
</reference>
<dbReference type="GO" id="GO:0003677">
    <property type="term" value="F:DNA binding"/>
    <property type="evidence" value="ECO:0007669"/>
    <property type="project" value="UniProtKB-KW"/>
</dbReference>
<keyword evidence="1" id="KW-0238">DNA-binding</keyword>
<keyword evidence="2" id="KW-0371">Homeobox</keyword>
<reference evidence="6" key="1">
    <citation type="journal article" date="2019" name="Beilstein J. Org. Chem.">
        <title>Nanangenines: drimane sesquiterpenoids as the dominant metabolite cohort of a novel Australian fungus, Aspergillus nanangensis.</title>
        <authorList>
            <person name="Lacey H.J."/>
            <person name="Gilchrist C.L.M."/>
            <person name="Crombie A."/>
            <person name="Kalaitzis J.A."/>
            <person name="Vuong D."/>
            <person name="Rutledge P.J."/>
            <person name="Turner P."/>
            <person name="Pitt J.I."/>
            <person name="Lacey E."/>
            <person name="Chooi Y.H."/>
            <person name="Piggott A.M."/>
        </authorList>
    </citation>
    <scope>NUCLEOTIDE SEQUENCE</scope>
    <source>
        <strain evidence="6">MST-FP2251</strain>
    </source>
</reference>
<keyword evidence="7" id="KW-1185">Reference proteome</keyword>
<accession>A0AAD4GPM0</accession>
<feature type="region of interest" description="Disordered" evidence="4">
    <location>
        <begin position="60"/>
        <end position="103"/>
    </location>
</feature>
<evidence type="ECO:0000256" key="4">
    <source>
        <dbReference type="SAM" id="MobiDB-lite"/>
    </source>
</evidence>
<evidence type="ECO:0000259" key="5">
    <source>
        <dbReference type="Pfam" id="PF05920"/>
    </source>
</evidence>
<evidence type="ECO:0000313" key="6">
    <source>
        <dbReference type="EMBL" id="KAF9884575.1"/>
    </source>
</evidence>
<sequence length="103" mass="11856">MAYISAERTQNYFRSGFEWIFAFLLVKSTTSSIRTAAKHRRTQFSKPAIDMLQNWLRDHADHPYPKENKKQALMRSTDLNHHQALSPWDADPSHTKAETGAPG</sequence>
<proteinExistence type="predicted"/>
<comment type="caution">
    <text evidence="6">The sequence shown here is derived from an EMBL/GenBank/DDBJ whole genome shotgun (WGS) entry which is preliminary data.</text>
</comment>
<dbReference type="EMBL" id="VCAU01000118">
    <property type="protein sequence ID" value="KAF9884575.1"/>
    <property type="molecule type" value="Genomic_DNA"/>
</dbReference>
<dbReference type="AlphaFoldDB" id="A0AAD4GPM0"/>
<feature type="domain" description="KN homeodomain" evidence="5">
    <location>
        <begin position="55"/>
        <end position="83"/>
    </location>
</feature>
<dbReference type="GO" id="GO:0006355">
    <property type="term" value="P:regulation of DNA-templated transcription"/>
    <property type="evidence" value="ECO:0007669"/>
    <property type="project" value="InterPro"/>
</dbReference>
<dbReference type="Gene3D" id="1.10.10.60">
    <property type="entry name" value="Homeodomain-like"/>
    <property type="match status" value="1"/>
</dbReference>
<dbReference type="InterPro" id="IPR008422">
    <property type="entry name" value="KN_HD"/>
</dbReference>
<protein>
    <recommendedName>
        <fullName evidence="5">KN homeodomain domain-containing protein</fullName>
    </recommendedName>
</protein>
<organism evidence="6 7">
    <name type="scientific">Aspergillus nanangensis</name>
    <dbReference type="NCBI Taxonomy" id="2582783"/>
    <lineage>
        <taxon>Eukaryota</taxon>
        <taxon>Fungi</taxon>
        <taxon>Dikarya</taxon>
        <taxon>Ascomycota</taxon>
        <taxon>Pezizomycotina</taxon>
        <taxon>Eurotiomycetes</taxon>
        <taxon>Eurotiomycetidae</taxon>
        <taxon>Eurotiales</taxon>
        <taxon>Aspergillaceae</taxon>
        <taxon>Aspergillus</taxon>
        <taxon>Aspergillus subgen. Circumdati</taxon>
    </lineage>
</organism>
<dbReference type="InterPro" id="IPR009057">
    <property type="entry name" value="Homeodomain-like_sf"/>
</dbReference>
<dbReference type="Pfam" id="PF05920">
    <property type="entry name" value="Homeobox_KN"/>
    <property type="match status" value="1"/>
</dbReference>
<name>A0AAD4GPM0_ASPNN</name>
<evidence type="ECO:0000256" key="1">
    <source>
        <dbReference type="ARBA" id="ARBA00023125"/>
    </source>
</evidence>
<dbReference type="SUPFAM" id="SSF46689">
    <property type="entry name" value="Homeodomain-like"/>
    <property type="match status" value="1"/>
</dbReference>
<feature type="compositionally biased region" description="Basic and acidic residues" evidence="4">
    <location>
        <begin position="60"/>
        <end position="70"/>
    </location>
</feature>
<gene>
    <name evidence="6" type="ORF">FE257_001459</name>
</gene>
<evidence type="ECO:0000256" key="3">
    <source>
        <dbReference type="ARBA" id="ARBA00023242"/>
    </source>
</evidence>
<evidence type="ECO:0000256" key="2">
    <source>
        <dbReference type="ARBA" id="ARBA00023155"/>
    </source>
</evidence>
<evidence type="ECO:0000313" key="7">
    <source>
        <dbReference type="Proteomes" id="UP001194746"/>
    </source>
</evidence>
<dbReference type="Proteomes" id="UP001194746">
    <property type="component" value="Unassembled WGS sequence"/>
</dbReference>